<dbReference type="InterPro" id="IPR001451">
    <property type="entry name" value="Hexapep"/>
</dbReference>
<dbReference type="GO" id="GO:0009001">
    <property type="term" value="F:serine O-acetyltransferase activity"/>
    <property type="evidence" value="ECO:0007669"/>
    <property type="project" value="UniProtKB-EC"/>
</dbReference>
<comment type="similarity">
    <text evidence="2">Belongs to the transferase hexapeptide repeat family.</text>
</comment>
<evidence type="ECO:0000256" key="6">
    <source>
        <dbReference type="ARBA" id="ARBA00022679"/>
    </source>
</evidence>
<keyword evidence="13" id="KW-1185">Reference proteome</keyword>
<dbReference type="NCBIfam" id="TIGR01172">
    <property type="entry name" value="cysE"/>
    <property type="match status" value="1"/>
</dbReference>
<dbReference type="RefSeq" id="WP_013516902.1">
    <property type="nucleotide sequence ID" value="NC_014909.2"/>
</dbReference>
<comment type="pathway">
    <text evidence="1">Amino-acid biosynthesis; L-cysteine biosynthesis; L-cysteine from L-serine: step 1/2.</text>
</comment>
<dbReference type="AlphaFoldDB" id="E8Q782"/>
<dbReference type="SUPFAM" id="SSF51161">
    <property type="entry name" value="Trimeric LpxA-like enzymes"/>
    <property type="match status" value="1"/>
</dbReference>
<dbReference type="KEGG" id="bva:BVAF_606"/>
<dbReference type="GO" id="GO:0005737">
    <property type="term" value="C:cytoplasm"/>
    <property type="evidence" value="ECO:0007669"/>
    <property type="project" value="InterPro"/>
</dbReference>
<evidence type="ECO:0000256" key="1">
    <source>
        <dbReference type="ARBA" id="ARBA00004876"/>
    </source>
</evidence>
<dbReference type="Pfam" id="PF00132">
    <property type="entry name" value="Hexapep"/>
    <property type="match status" value="1"/>
</dbReference>
<evidence type="ECO:0000256" key="7">
    <source>
        <dbReference type="ARBA" id="ARBA00022737"/>
    </source>
</evidence>
<evidence type="ECO:0000313" key="13">
    <source>
        <dbReference type="Proteomes" id="UP000007464"/>
    </source>
</evidence>
<dbReference type="InterPro" id="IPR010493">
    <property type="entry name" value="Ser_AcTrfase_N"/>
</dbReference>
<evidence type="ECO:0000256" key="8">
    <source>
        <dbReference type="ARBA" id="ARBA00023192"/>
    </source>
</evidence>
<sequence length="245" mass="27280">MVVNKIDMVWSNMIFEAKLLLNSEPLLMNFLYMFLLKHNSFKDALVYMLSTKLSNVDIKKNDLIGMLKNIYEDDNDIVISAAWDVYVIRLNDPSVSKYITPFLYFKGFHALQAYRIIHWLWNNNREELAMYFYNCISVIFNVDIHPAAKIGRGIMLDHATGVVIGETAVIENNVSIMQSVTLGSTGKIQGNRHPKIKQDVLIGAGAIVLGNIEIGCGAKIGAGSIVLHSVPPYSTVTGKSAQLVS</sequence>
<evidence type="ECO:0000256" key="5">
    <source>
        <dbReference type="ARBA" id="ARBA00022605"/>
    </source>
</evidence>
<dbReference type="CDD" id="cd03354">
    <property type="entry name" value="LbH_SAT"/>
    <property type="match status" value="1"/>
</dbReference>
<organism evidence="12 13">
    <name type="scientific">Blochmanniella vafra (strain BVAF)</name>
    <dbReference type="NCBI Taxonomy" id="859654"/>
    <lineage>
        <taxon>Bacteria</taxon>
        <taxon>Pseudomonadati</taxon>
        <taxon>Pseudomonadota</taxon>
        <taxon>Gammaproteobacteria</taxon>
        <taxon>Enterobacterales</taxon>
        <taxon>Enterobacteriaceae</taxon>
        <taxon>ant endosymbionts</taxon>
        <taxon>Candidatus Blochmanniella</taxon>
    </lineage>
</organism>
<dbReference type="PANTHER" id="PTHR42811">
    <property type="entry name" value="SERINE ACETYLTRANSFERASE"/>
    <property type="match status" value="1"/>
</dbReference>
<protein>
    <recommendedName>
        <fullName evidence="4">Serine acetyltransferase</fullName>
        <ecNumber evidence="3">2.3.1.30</ecNumber>
    </recommendedName>
</protein>
<dbReference type="FunFam" id="2.160.10.10:FF:000002">
    <property type="entry name" value="Serine acetyltransferase"/>
    <property type="match status" value="1"/>
</dbReference>
<evidence type="ECO:0000256" key="2">
    <source>
        <dbReference type="ARBA" id="ARBA00007274"/>
    </source>
</evidence>
<dbReference type="NCBIfam" id="NF041874">
    <property type="entry name" value="EPS_EpsC"/>
    <property type="match status" value="1"/>
</dbReference>
<dbReference type="STRING" id="859654.BVAF_606"/>
<keyword evidence="5" id="KW-0028">Amino-acid biosynthesis</keyword>
<dbReference type="InterPro" id="IPR042122">
    <property type="entry name" value="Ser_AcTrfase_N_sf"/>
</dbReference>
<dbReference type="InterPro" id="IPR005881">
    <property type="entry name" value="Ser_O-AcTrfase"/>
</dbReference>
<dbReference type="InterPro" id="IPR053376">
    <property type="entry name" value="Serine_acetyltransferase"/>
</dbReference>
<evidence type="ECO:0000256" key="3">
    <source>
        <dbReference type="ARBA" id="ARBA00013266"/>
    </source>
</evidence>
<keyword evidence="9" id="KW-0012">Acyltransferase</keyword>
<feature type="domain" description="Serine acetyltransferase N-terminal" evidence="11">
    <location>
        <begin position="9"/>
        <end position="113"/>
    </location>
</feature>
<dbReference type="EC" id="2.3.1.30" evidence="3"/>
<evidence type="ECO:0000256" key="9">
    <source>
        <dbReference type="ARBA" id="ARBA00023315"/>
    </source>
</evidence>
<keyword evidence="8" id="KW-0198">Cysteine biosynthesis</keyword>
<proteinExistence type="inferred from homology"/>
<dbReference type="HOGENOM" id="CLU_051638_0_1_6"/>
<gene>
    <name evidence="12" type="primary">cysE</name>
    <name evidence="12" type="ordered locus">BVAF_606</name>
</gene>
<evidence type="ECO:0000256" key="10">
    <source>
        <dbReference type="ARBA" id="ARBA00049486"/>
    </source>
</evidence>
<dbReference type="InterPro" id="IPR018357">
    <property type="entry name" value="Hexapep_transf_CS"/>
</dbReference>
<dbReference type="Gene3D" id="1.10.3130.10">
    <property type="entry name" value="serine acetyltransferase, domain 1"/>
    <property type="match status" value="1"/>
</dbReference>
<dbReference type="InterPro" id="IPR011004">
    <property type="entry name" value="Trimer_LpxA-like_sf"/>
</dbReference>
<evidence type="ECO:0000313" key="12">
    <source>
        <dbReference type="EMBL" id="ADV33977.1"/>
    </source>
</evidence>
<dbReference type="PROSITE" id="PS00101">
    <property type="entry name" value="HEXAPEP_TRANSFERASES"/>
    <property type="match status" value="1"/>
</dbReference>
<dbReference type="Pfam" id="PF06426">
    <property type="entry name" value="SATase_N"/>
    <property type="match status" value="1"/>
</dbReference>
<dbReference type="Gene3D" id="2.160.10.10">
    <property type="entry name" value="Hexapeptide repeat proteins"/>
    <property type="match status" value="1"/>
</dbReference>
<dbReference type="EMBL" id="CP002189">
    <property type="protein sequence ID" value="ADV33977.1"/>
    <property type="molecule type" value="Genomic_DNA"/>
</dbReference>
<name>E8Q782_BLOVB</name>
<evidence type="ECO:0000259" key="11">
    <source>
        <dbReference type="SMART" id="SM00971"/>
    </source>
</evidence>
<dbReference type="InterPro" id="IPR045304">
    <property type="entry name" value="LbH_SAT"/>
</dbReference>
<dbReference type="SMART" id="SM00971">
    <property type="entry name" value="SATase_N"/>
    <property type="match status" value="1"/>
</dbReference>
<keyword evidence="7" id="KW-0677">Repeat</keyword>
<reference evidence="12 13" key="1">
    <citation type="journal article" date="2010" name="BMC Genomics">
        <title>Unprecedented loss of ammonia assimilation capability in a urease-encoding bacterial mutualist.</title>
        <authorList>
            <person name="Williams L.E."/>
            <person name="Wernegreen J.J."/>
        </authorList>
    </citation>
    <scope>NUCLEOTIDE SEQUENCE [LARGE SCALE GENOMIC DNA]</scope>
    <source>
        <strain evidence="12 13">BVAF</strain>
    </source>
</reference>
<evidence type="ECO:0000256" key="4">
    <source>
        <dbReference type="ARBA" id="ARBA00018522"/>
    </source>
</evidence>
<accession>E8Q782</accession>
<comment type="catalytic activity">
    <reaction evidence="10">
        <text>L-serine + acetyl-CoA = O-acetyl-L-serine + CoA</text>
        <dbReference type="Rhea" id="RHEA:24560"/>
        <dbReference type="ChEBI" id="CHEBI:33384"/>
        <dbReference type="ChEBI" id="CHEBI:57287"/>
        <dbReference type="ChEBI" id="CHEBI:57288"/>
        <dbReference type="ChEBI" id="CHEBI:58340"/>
        <dbReference type="EC" id="2.3.1.30"/>
    </reaction>
</comment>
<dbReference type="OrthoDB" id="9801456at2"/>
<dbReference type="GO" id="GO:0006535">
    <property type="term" value="P:cysteine biosynthetic process from serine"/>
    <property type="evidence" value="ECO:0007669"/>
    <property type="project" value="InterPro"/>
</dbReference>
<dbReference type="Proteomes" id="UP000007464">
    <property type="component" value="Chromosome"/>
</dbReference>
<dbReference type="UniPathway" id="UPA00136">
    <property type="reaction ID" value="UER00199"/>
</dbReference>
<keyword evidence="6" id="KW-0808">Transferase</keyword>